<evidence type="ECO:0000256" key="1">
    <source>
        <dbReference type="SAM" id="MobiDB-lite"/>
    </source>
</evidence>
<dbReference type="PANTHER" id="PTHR43433">
    <property type="entry name" value="HYDROLASE, ALPHA/BETA FOLD FAMILY PROTEIN"/>
    <property type="match status" value="1"/>
</dbReference>
<feature type="compositionally biased region" description="Basic and acidic residues" evidence="1">
    <location>
        <begin position="312"/>
        <end position="336"/>
    </location>
</feature>
<dbReference type="Pfam" id="PF00561">
    <property type="entry name" value="Abhydrolase_1"/>
    <property type="match status" value="1"/>
</dbReference>
<protein>
    <recommendedName>
        <fullName evidence="2">AB hydrolase-1 domain-containing protein</fullName>
    </recommendedName>
</protein>
<feature type="compositionally biased region" description="Basic and acidic residues" evidence="1">
    <location>
        <begin position="293"/>
        <end position="303"/>
    </location>
</feature>
<dbReference type="PANTHER" id="PTHR43433:SF5">
    <property type="entry name" value="AB HYDROLASE-1 DOMAIN-CONTAINING PROTEIN"/>
    <property type="match status" value="1"/>
</dbReference>
<feature type="compositionally biased region" description="Basic and acidic residues" evidence="1">
    <location>
        <begin position="255"/>
        <end position="278"/>
    </location>
</feature>
<organism evidence="3 4">
    <name type="scientific">Streblomastix strix</name>
    <dbReference type="NCBI Taxonomy" id="222440"/>
    <lineage>
        <taxon>Eukaryota</taxon>
        <taxon>Metamonada</taxon>
        <taxon>Preaxostyla</taxon>
        <taxon>Oxymonadida</taxon>
        <taxon>Streblomastigidae</taxon>
        <taxon>Streblomastix</taxon>
    </lineage>
</organism>
<feature type="region of interest" description="Disordered" evidence="1">
    <location>
        <begin position="244"/>
        <end position="336"/>
    </location>
</feature>
<evidence type="ECO:0000313" key="4">
    <source>
        <dbReference type="Proteomes" id="UP000324800"/>
    </source>
</evidence>
<dbReference type="InterPro" id="IPR029058">
    <property type="entry name" value="AB_hydrolase_fold"/>
</dbReference>
<evidence type="ECO:0000259" key="2">
    <source>
        <dbReference type="Pfam" id="PF00561"/>
    </source>
</evidence>
<dbReference type="InterPro" id="IPR050471">
    <property type="entry name" value="AB_hydrolase"/>
</dbReference>
<sequence>YPSTTDKRNSMTIAMMAHDAYLLIRHLGWPKVNISAASMGGMIALEFASTYPEVTESLNVNCGTAGPFRPSAHAAKEFAKQAFSSNLKKIRESNAKLMHSELFLNQKHPQYNNMTGLEFTCQDDSQNPYPCTSQPVSILMQQFRAILKHKVSKERLQEIKKHGFPCLISHGTVDQIIPYENGVFIAQNTGGTLIPYENAGHNMFFEQPEKMINIGLNFFMKRPLSVEHYPGIAIFDGISSKAEVKSSENQDSNENQEKENVNQQQEEKASEIEKEKEQMSQQEIEPDQQIETTKNDETTKDPIESPNQESFDIEKENINKEESVQDNYENEKQVEI</sequence>
<dbReference type="EMBL" id="SNRW01002468">
    <property type="protein sequence ID" value="KAA6392671.1"/>
    <property type="molecule type" value="Genomic_DNA"/>
</dbReference>
<reference evidence="3 4" key="1">
    <citation type="submission" date="2019-03" db="EMBL/GenBank/DDBJ databases">
        <title>Single cell metagenomics reveals metabolic interactions within the superorganism composed of flagellate Streblomastix strix and complex community of Bacteroidetes bacteria on its surface.</title>
        <authorList>
            <person name="Treitli S.C."/>
            <person name="Kolisko M."/>
            <person name="Husnik F."/>
            <person name="Keeling P."/>
            <person name="Hampl V."/>
        </authorList>
    </citation>
    <scope>NUCLEOTIDE SEQUENCE [LARGE SCALE GENOMIC DNA]</scope>
    <source>
        <strain evidence="3">ST1C</strain>
    </source>
</reference>
<comment type="caution">
    <text evidence="3">The sequence shown here is derived from an EMBL/GenBank/DDBJ whole genome shotgun (WGS) entry which is preliminary data.</text>
</comment>
<evidence type="ECO:0000313" key="3">
    <source>
        <dbReference type="EMBL" id="KAA6392671.1"/>
    </source>
</evidence>
<feature type="domain" description="AB hydrolase-1" evidence="2">
    <location>
        <begin position="5"/>
        <end position="208"/>
    </location>
</feature>
<dbReference type="Gene3D" id="3.40.50.1820">
    <property type="entry name" value="alpha/beta hydrolase"/>
    <property type="match status" value="1"/>
</dbReference>
<name>A0A5J4WCQ0_9EUKA</name>
<feature type="non-terminal residue" evidence="3">
    <location>
        <position position="1"/>
    </location>
</feature>
<dbReference type="SUPFAM" id="SSF53474">
    <property type="entry name" value="alpha/beta-Hydrolases"/>
    <property type="match status" value="1"/>
</dbReference>
<dbReference type="OrthoDB" id="19657at2759"/>
<dbReference type="Proteomes" id="UP000324800">
    <property type="component" value="Unassembled WGS sequence"/>
</dbReference>
<dbReference type="InterPro" id="IPR000073">
    <property type="entry name" value="AB_hydrolase_1"/>
</dbReference>
<gene>
    <name evidence="3" type="ORF">EZS28_011798</name>
</gene>
<dbReference type="AlphaFoldDB" id="A0A5J4WCQ0"/>
<accession>A0A5J4WCQ0</accession>
<proteinExistence type="predicted"/>